<proteinExistence type="predicted"/>
<dbReference type="InterPro" id="IPR013559">
    <property type="entry name" value="YheO"/>
</dbReference>
<dbReference type="EMBL" id="BAABFL010000441">
    <property type="protein sequence ID" value="GAA4651182.1"/>
    <property type="molecule type" value="Genomic_DNA"/>
</dbReference>
<dbReference type="Proteomes" id="UP001500604">
    <property type="component" value="Unassembled WGS sequence"/>
</dbReference>
<protein>
    <submittedName>
        <fullName evidence="4">Transcriptional regulator</fullName>
    </submittedName>
</protein>
<gene>
    <name evidence="4" type="ORF">GCM10023116_34650</name>
</gene>
<dbReference type="PANTHER" id="PTHR35568">
    <property type="entry name" value="TRANSCRIPTIONAL REGULATOR DAUR"/>
    <property type="match status" value="1"/>
</dbReference>
<feature type="domain" description="YheO-like" evidence="2">
    <location>
        <begin position="35"/>
        <end position="141"/>
    </location>
</feature>
<evidence type="ECO:0000313" key="4">
    <source>
        <dbReference type="EMBL" id="GAA4651182.1"/>
    </source>
</evidence>
<name>A0ABP8V8A7_9GAMM</name>
<evidence type="ECO:0000256" key="1">
    <source>
        <dbReference type="SAM" id="MobiDB-lite"/>
    </source>
</evidence>
<evidence type="ECO:0000259" key="2">
    <source>
        <dbReference type="Pfam" id="PF08348"/>
    </source>
</evidence>
<comment type="caution">
    <text evidence="4">The sequence shown here is derived from an EMBL/GenBank/DDBJ whole genome shotgun (WGS) entry which is preliminary data.</text>
</comment>
<feature type="region of interest" description="Disordered" evidence="1">
    <location>
        <begin position="1"/>
        <end position="24"/>
    </location>
</feature>
<dbReference type="Pfam" id="PF13309">
    <property type="entry name" value="HTH_22"/>
    <property type="match status" value="1"/>
</dbReference>
<keyword evidence="5" id="KW-1185">Reference proteome</keyword>
<dbReference type="RefSeq" id="WP_345197515.1">
    <property type="nucleotide sequence ID" value="NZ_BAABFL010000441.1"/>
</dbReference>
<feature type="compositionally biased region" description="Polar residues" evidence="1">
    <location>
        <begin position="1"/>
        <end position="10"/>
    </location>
</feature>
<dbReference type="InterPro" id="IPR039446">
    <property type="entry name" value="DauR-like"/>
</dbReference>
<dbReference type="InterPro" id="IPR039445">
    <property type="entry name" value="DauR-like_HTH"/>
</dbReference>
<dbReference type="Pfam" id="PF08348">
    <property type="entry name" value="PAS_6"/>
    <property type="match status" value="1"/>
</dbReference>
<reference evidence="5" key="1">
    <citation type="journal article" date="2019" name="Int. J. Syst. Evol. Microbiol.">
        <title>The Global Catalogue of Microorganisms (GCM) 10K type strain sequencing project: providing services to taxonomists for standard genome sequencing and annotation.</title>
        <authorList>
            <consortium name="The Broad Institute Genomics Platform"/>
            <consortium name="The Broad Institute Genome Sequencing Center for Infectious Disease"/>
            <person name="Wu L."/>
            <person name="Ma J."/>
        </authorList>
    </citation>
    <scope>NUCLEOTIDE SEQUENCE [LARGE SCALE GENOMIC DNA]</scope>
    <source>
        <strain evidence="5">JCM 17805</strain>
    </source>
</reference>
<sequence length="240" mass="26287">MLEDIQTQPNKLHLPDDEPAWRSGPFTEEDRQIIRSMETVVDGIAAILGMSCEVALHSLEDLNQSIVKIANGMTTGRSVHNPITAGALRQLHEIASQPGSDIRTTFKRTPDGQLLKSTSSVIRNGQNRPIGMLCININMSIPAADFLQAFVGGVDSEMAVTEHFPSSVDDLVESTVDNTIAEINSDHQLSNKVKNKHIIMALYDKGIFDIKESVPLVAGKLGVSKHTVYLYIRQRKSGEG</sequence>
<organism evidence="4 5">
    <name type="scientific">Kistimonas scapharcae</name>
    <dbReference type="NCBI Taxonomy" id="1036133"/>
    <lineage>
        <taxon>Bacteria</taxon>
        <taxon>Pseudomonadati</taxon>
        <taxon>Pseudomonadota</taxon>
        <taxon>Gammaproteobacteria</taxon>
        <taxon>Oceanospirillales</taxon>
        <taxon>Endozoicomonadaceae</taxon>
        <taxon>Kistimonas</taxon>
    </lineage>
</organism>
<evidence type="ECO:0000259" key="3">
    <source>
        <dbReference type="Pfam" id="PF13309"/>
    </source>
</evidence>
<dbReference type="PANTHER" id="PTHR35568:SF1">
    <property type="entry name" value="TRANSCRIPTIONAL REGULATOR DAUR"/>
    <property type="match status" value="1"/>
</dbReference>
<evidence type="ECO:0000313" key="5">
    <source>
        <dbReference type="Proteomes" id="UP001500604"/>
    </source>
</evidence>
<accession>A0ABP8V8A7</accession>
<feature type="domain" description="Transcriptional regulator DauR-like HTH" evidence="3">
    <location>
        <begin position="173"/>
        <end position="233"/>
    </location>
</feature>